<evidence type="ECO:0000256" key="4">
    <source>
        <dbReference type="ARBA" id="ARBA00022840"/>
    </source>
</evidence>
<keyword evidence="4 6" id="KW-0067">ATP-binding</keyword>
<gene>
    <name evidence="6" type="ORF">SAMN05421737_103252</name>
</gene>
<proteinExistence type="inferred from homology"/>
<dbReference type="NCBIfam" id="TIGR03608">
    <property type="entry name" value="L_ocin_972_ABC"/>
    <property type="match status" value="1"/>
</dbReference>
<reference evidence="7" key="1">
    <citation type="submission" date="2016-09" db="EMBL/GenBank/DDBJ databases">
        <authorList>
            <person name="Varghese N."/>
            <person name="Submissions S."/>
        </authorList>
    </citation>
    <scope>NUCLEOTIDE SEQUENCE [LARGE SCALE GENOMIC DNA]</scope>
    <source>
        <strain evidence="7">25nlg</strain>
    </source>
</reference>
<dbReference type="SMART" id="SM00382">
    <property type="entry name" value="AAA"/>
    <property type="match status" value="1"/>
</dbReference>
<accession>A0A1G6HF15</accession>
<evidence type="ECO:0000313" key="7">
    <source>
        <dbReference type="Proteomes" id="UP000242662"/>
    </source>
</evidence>
<dbReference type="PROSITE" id="PS50893">
    <property type="entry name" value="ABC_TRANSPORTER_2"/>
    <property type="match status" value="1"/>
</dbReference>
<evidence type="ECO:0000259" key="5">
    <source>
        <dbReference type="PROSITE" id="PS50893"/>
    </source>
</evidence>
<dbReference type="GO" id="GO:0016887">
    <property type="term" value="F:ATP hydrolysis activity"/>
    <property type="evidence" value="ECO:0007669"/>
    <property type="project" value="InterPro"/>
</dbReference>
<dbReference type="CDD" id="cd03255">
    <property type="entry name" value="ABC_MJ0796_LolCDE_FtsE"/>
    <property type="match status" value="1"/>
</dbReference>
<dbReference type="InterPro" id="IPR027417">
    <property type="entry name" value="P-loop_NTPase"/>
</dbReference>
<feature type="domain" description="ABC transporter" evidence="5">
    <location>
        <begin position="5"/>
        <end position="223"/>
    </location>
</feature>
<dbReference type="InterPro" id="IPR003439">
    <property type="entry name" value="ABC_transporter-like_ATP-bd"/>
</dbReference>
<dbReference type="PANTHER" id="PTHR42798">
    <property type="entry name" value="LIPOPROTEIN-RELEASING SYSTEM ATP-BINDING PROTEIN LOLD"/>
    <property type="match status" value="1"/>
</dbReference>
<dbReference type="RefSeq" id="WP_090775092.1">
    <property type="nucleotide sequence ID" value="NZ_FMYM01000003.1"/>
</dbReference>
<dbReference type="GO" id="GO:0005524">
    <property type="term" value="F:ATP binding"/>
    <property type="evidence" value="ECO:0007669"/>
    <property type="project" value="UniProtKB-KW"/>
</dbReference>
<dbReference type="InterPro" id="IPR003593">
    <property type="entry name" value="AAA+_ATPase"/>
</dbReference>
<dbReference type="InterPro" id="IPR017911">
    <property type="entry name" value="MacB-like_ATP-bd"/>
</dbReference>
<dbReference type="SUPFAM" id="SSF52540">
    <property type="entry name" value="P-loop containing nucleoside triphosphate hydrolases"/>
    <property type="match status" value="1"/>
</dbReference>
<dbReference type="PROSITE" id="PS00211">
    <property type="entry name" value="ABC_TRANSPORTER_1"/>
    <property type="match status" value="1"/>
</dbReference>
<dbReference type="InterPro" id="IPR017871">
    <property type="entry name" value="ABC_transporter-like_CS"/>
</dbReference>
<sequence>MNTICELKHVTKRYGDATILDQVNLKIVEGEMVALTGESGSGKTTILNLIGLLERADEGEVLLFGNARPSRFSRQVTKLLREKIAYSFQHYALIDNGTIDENLEIPLIYSKLSRKEKQKRKLEALKEVGVALPLKQKIYTLSGGEQQRVALARMFLKPCELILADEPTGSLDSDNRDDIMRIFKQLHERGKTIVIVTHDPEVARRCGRIIDLAELKGEARAGA</sequence>
<name>A0A1G6HF15_9BACI</name>
<dbReference type="OrthoDB" id="9791546at2"/>
<organism evidence="6 7">
    <name type="scientific">Shouchella lonarensis</name>
    <dbReference type="NCBI Taxonomy" id="1464122"/>
    <lineage>
        <taxon>Bacteria</taxon>
        <taxon>Bacillati</taxon>
        <taxon>Bacillota</taxon>
        <taxon>Bacilli</taxon>
        <taxon>Bacillales</taxon>
        <taxon>Bacillaceae</taxon>
        <taxon>Shouchella</taxon>
    </lineage>
</organism>
<protein>
    <submittedName>
        <fullName evidence="6">Putative ABC transport system ATP-binding protein</fullName>
    </submittedName>
</protein>
<evidence type="ECO:0000313" key="6">
    <source>
        <dbReference type="EMBL" id="SDB92708.1"/>
    </source>
</evidence>
<evidence type="ECO:0000256" key="2">
    <source>
        <dbReference type="ARBA" id="ARBA00022448"/>
    </source>
</evidence>
<dbReference type="InterPro" id="IPR019895">
    <property type="entry name" value="L_ocin_972_ABC"/>
</dbReference>
<dbReference type="PANTHER" id="PTHR42798:SF4">
    <property type="entry name" value="ABC TRANSPORTER DOMAIN-CONTAINING PROTEIN"/>
    <property type="match status" value="1"/>
</dbReference>
<keyword evidence="2" id="KW-0813">Transport</keyword>
<evidence type="ECO:0000256" key="1">
    <source>
        <dbReference type="ARBA" id="ARBA00005417"/>
    </source>
</evidence>
<dbReference type="EMBL" id="FMYM01000003">
    <property type="protein sequence ID" value="SDB92708.1"/>
    <property type="molecule type" value="Genomic_DNA"/>
</dbReference>
<dbReference type="Pfam" id="PF00005">
    <property type="entry name" value="ABC_tran"/>
    <property type="match status" value="1"/>
</dbReference>
<dbReference type="AlphaFoldDB" id="A0A1G6HF15"/>
<evidence type="ECO:0000256" key="3">
    <source>
        <dbReference type="ARBA" id="ARBA00022741"/>
    </source>
</evidence>
<keyword evidence="7" id="KW-1185">Reference proteome</keyword>
<dbReference type="Proteomes" id="UP000242662">
    <property type="component" value="Unassembled WGS sequence"/>
</dbReference>
<comment type="similarity">
    <text evidence="1">Belongs to the ABC transporter superfamily.</text>
</comment>
<keyword evidence="3" id="KW-0547">Nucleotide-binding</keyword>
<dbReference type="STRING" id="1464122.SAMN05421737_103252"/>
<dbReference type="Gene3D" id="3.40.50.300">
    <property type="entry name" value="P-loop containing nucleotide triphosphate hydrolases"/>
    <property type="match status" value="1"/>
</dbReference>